<reference evidence="2" key="1">
    <citation type="submission" date="2016-10" db="EMBL/GenBank/DDBJ databases">
        <authorList>
            <person name="Varghese N."/>
            <person name="Submissions S."/>
        </authorList>
    </citation>
    <scope>NUCLEOTIDE SEQUENCE [LARGE SCALE GENOMIC DNA]</scope>
    <source>
        <strain evidence="2">CGMCC 1.9127</strain>
    </source>
</reference>
<dbReference type="EMBL" id="FOBI01000027">
    <property type="protein sequence ID" value="SEL85942.1"/>
    <property type="molecule type" value="Genomic_DNA"/>
</dbReference>
<organism evidence="1 2">
    <name type="scientific">Colwellia chukchiensis</name>
    <dbReference type="NCBI Taxonomy" id="641665"/>
    <lineage>
        <taxon>Bacteria</taxon>
        <taxon>Pseudomonadati</taxon>
        <taxon>Pseudomonadota</taxon>
        <taxon>Gammaproteobacteria</taxon>
        <taxon>Alteromonadales</taxon>
        <taxon>Colwelliaceae</taxon>
        <taxon>Colwellia</taxon>
    </lineage>
</organism>
<keyword evidence="2" id="KW-1185">Reference proteome</keyword>
<dbReference type="AlphaFoldDB" id="A0A1H7TM31"/>
<gene>
    <name evidence="1" type="ORF">SAMN05216262_1274</name>
</gene>
<protein>
    <submittedName>
        <fullName evidence="1">Uncharacterized protein</fullName>
    </submittedName>
</protein>
<evidence type="ECO:0000313" key="2">
    <source>
        <dbReference type="Proteomes" id="UP000199297"/>
    </source>
</evidence>
<proteinExistence type="predicted"/>
<dbReference type="Proteomes" id="UP000199297">
    <property type="component" value="Unassembled WGS sequence"/>
</dbReference>
<sequence>MSKCQKLDFEIKKADNKSYRPESYEESSKIQIITTRVRFRNKAIIEQQL</sequence>
<name>A0A1H7TM31_9GAMM</name>
<accession>A0A1H7TM31</accession>
<evidence type="ECO:0000313" key="1">
    <source>
        <dbReference type="EMBL" id="SEL85942.1"/>
    </source>
</evidence>